<feature type="domain" description="TACO1/YebC-like second and third" evidence="2">
    <location>
        <begin position="170"/>
        <end position="324"/>
    </location>
</feature>
<name>A0A1D2A692_AUXPR</name>
<evidence type="ECO:0000256" key="1">
    <source>
        <dbReference type="ARBA" id="ARBA00008724"/>
    </source>
</evidence>
<dbReference type="PANTHER" id="PTHR12532:SF0">
    <property type="entry name" value="TRANSLATIONAL ACTIVATOR OF CYTOCHROME C OXIDASE 1"/>
    <property type="match status" value="1"/>
</dbReference>
<dbReference type="InterPro" id="IPR017856">
    <property type="entry name" value="Integrase-like_N"/>
</dbReference>
<dbReference type="InterPro" id="IPR048300">
    <property type="entry name" value="TACO1_YebC-like_2nd/3rd_dom"/>
</dbReference>
<evidence type="ECO:0008006" key="5">
    <source>
        <dbReference type="Google" id="ProtNLM"/>
    </source>
</evidence>
<dbReference type="NCBIfam" id="NF009044">
    <property type="entry name" value="PRK12378.1"/>
    <property type="match status" value="1"/>
</dbReference>
<evidence type="ECO:0000313" key="4">
    <source>
        <dbReference type="EMBL" id="JAT74473.1"/>
    </source>
</evidence>
<reference evidence="4" key="1">
    <citation type="submission" date="2015-08" db="EMBL/GenBank/DDBJ databases">
        <authorList>
            <person name="Babu N.S."/>
            <person name="Beckwith C.J."/>
            <person name="Beseler K.G."/>
            <person name="Brison A."/>
            <person name="Carone J.V."/>
            <person name="Caskin T.P."/>
            <person name="Diamond M."/>
            <person name="Durham M.E."/>
            <person name="Foxe J.M."/>
            <person name="Go M."/>
            <person name="Henderson B.A."/>
            <person name="Jones I.B."/>
            <person name="McGettigan J.A."/>
            <person name="Micheletti S.J."/>
            <person name="Nasrallah M.E."/>
            <person name="Ortiz D."/>
            <person name="Piller C.R."/>
            <person name="Privatt S.R."/>
            <person name="Schneider S.L."/>
            <person name="Sharp S."/>
            <person name="Smith T.C."/>
            <person name="Stanton J.D."/>
            <person name="Ullery H.E."/>
            <person name="Wilson R.J."/>
            <person name="Serrano M.G."/>
            <person name="Buck G."/>
            <person name="Lee V."/>
            <person name="Wang Y."/>
            <person name="Carvalho R."/>
            <person name="Voegtly L."/>
            <person name="Shi R."/>
            <person name="Duckworth R."/>
            <person name="Johnson A."/>
            <person name="Loviza R."/>
            <person name="Walstead R."/>
            <person name="Shah Z."/>
            <person name="Kiflezghi M."/>
            <person name="Wade K."/>
            <person name="Ball S.L."/>
            <person name="Bradley K.W."/>
            <person name="Asai D.J."/>
            <person name="Bowman C.A."/>
            <person name="Russell D.A."/>
            <person name="Pope W.H."/>
            <person name="Jacobs-Sera D."/>
            <person name="Hendrix R.W."/>
            <person name="Hatfull G.F."/>
        </authorList>
    </citation>
    <scope>NUCLEOTIDE SEQUENCE</scope>
</reference>
<evidence type="ECO:0000259" key="3">
    <source>
        <dbReference type="Pfam" id="PF20772"/>
    </source>
</evidence>
<comment type="similarity">
    <text evidence="1">Belongs to the TACO1 family.</text>
</comment>
<dbReference type="AlphaFoldDB" id="A0A1D2A692"/>
<dbReference type="InterPro" id="IPR029072">
    <property type="entry name" value="YebC-like"/>
</dbReference>
<sequence length="329" mass="35027">EEGTTVSCAKVFRECTVREHCWHPHRMAHTWCGSFARILRSSTRDPLRPQTHASVHLLNHLNASCIGREAVWASSPCLSPRRFRAVSPIMMGRRSAKIALKKGKADGNKAKLYGKLGKLIAQAARAGGPDPVTNMRLREVLHQAKLASLPNDIVTRNLEKATDKSAANFSEVVYECYGPGGTGYVIESLTDNTNRSASTVRAAVTKAGGKMADPGSVLFAFARQGVILVGGREDDILEAALEAGAQDVLPGEEDGEFKILTAPADFAAVCSRLAEAGIEVDGEDASLAYLPSAPVDVGAEAQAANEVLMERLLAVDDVDAVYTNCAGLA</sequence>
<dbReference type="Pfam" id="PF20772">
    <property type="entry name" value="TACO1_YebC_N"/>
    <property type="match status" value="1"/>
</dbReference>
<dbReference type="GO" id="GO:0009507">
    <property type="term" value="C:chloroplast"/>
    <property type="evidence" value="ECO:0007669"/>
    <property type="project" value="TreeGrafter"/>
</dbReference>
<dbReference type="NCBIfam" id="TIGR01033">
    <property type="entry name" value="YebC/PmpR family DNA-binding transcriptional regulator"/>
    <property type="match status" value="1"/>
</dbReference>
<dbReference type="Gene3D" id="3.30.70.980">
    <property type="match status" value="2"/>
</dbReference>
<organism evidence="4">
    <name type="scientific">Auxenochlorella protothecoides</name>
    <name type="common">Green microalga</name>
    <name type="synonym">Chlorella protothecoides</name>
    <dbReference type="NCBI Taxonomy" id="3075"/>
    <lineage>
        <taxon>Eukaryota</taxon>
        <taxon>Viridiplantae</taxon>
        <taxon>Chlorophyta</taxon>
        <taxon>core chlorophytes</taxon>
        <taxon>Trebouxiophyceae</taxon>
        <taxon>Chlorellales</taxon>
        <taxon>Chlorellaceae</taxon>
        <taxon>Auxenochlorella</taxon>
    </lineage>
</organism>
<gene>
    <name evidence="4" type="ORF">g.2065</name>
</gene>
<accession>A0A1D2A692</accession>
<dbReference type="PANTHER" id="PTHR12532">
    <property type="entry name" value="TRANSLATIONAL ACTIVATOR OF CYTOCHROME C OXIDASE 1"/>
    <property type="match status" value="1"/>
</dbReference>
<evidence type="ECO:0000259" key="2">
    <source>
        <dbReference type="Pfam" id="PF01709"/>
    </source>
</evidence>
<dbReference type="EMBL" id="GDKF01004149">
    <property type="protein sequence ID" value="JAT74473.1"/>
    <property type="molecule type" value="Transcribed_RNA"/>
</dbReference>
<dbReference type="HAMAP" id="MF_00693">
    <property type="entry name" value="Transcrip_reg_TACO1"/>
    <property type="match status" value="1"/>
</dbReference>
<dbReference type="InterPro" id="IPR026564">
    <property type="entry name" value="Transcrip_reg_TACO1-like_dom3"/>
</dbReference>
<dbReference type="InterPro" id="IPR049083">
    <property type="entry name" value="TACO1_YebC_N"/>
</dbReference>
<dbReference type="InterPro" id="IPR002876">
    <property type="entry name" value="Transcrip_reg_TACO1-like"/>
</dbReference>
<dbReference type="Pfam" id="PF01709">
    <property type="entry name" value="Transcrip_reg"/>
    <property type="match status" value="1"/>
</dbReference>
<feature type="domain" description="TACO1/YebC-like N-terminal" evidence="3">
    <location>
        <begin position="94"/>
        <end position="163"/>
    </location>
</feature>
<proteinExistence type="inferred from homology"/>
<dbReference type="SUPFAM" id="SSF75625">
    <property type="entry name" value="YebC-like"/>
    <property type="match status" value="1"/>
</dbReference>
<feature type="non-terminal residue" evidence="4">
    <location>
        <position position="1"/>
    </location>
</feature>
<dbReference type="Gene3D" id="1.10.10.200">
    <property type="match status" value="1"/>
</dbReference>
<protein>
    <recommendedName>
        <fullName evidence="5">Transcriptional regulatory protein</fullName>
    </recommendedName>
</protein>